<dbReference type="Pfam" id="PF13609">
    <property type="entry name" value="Porin_4"/>
    <property type="match status" value="1"/>
</dbReference>
<sequence length="310" mass="33509">MKKTLLATLILSSFVSGAASAATVYDKENTKLSIGGRAEVRALFSDAVDGSMLDKSRARINFEGQTKISQDLTGFAFMEYEIEPGSTVNNRYLFAGIGTKAGDFSYGRQDSASVQISNMTDIASYHSGAQQIIAAASDKESNNFVFANNSIQGLALKANYIANGVKKTATSTTPEDAFGLSALYSMDMGIDLGVSYAEQDKQDQVTLGAGYKFEDLYLAATYAMGSKATNNDFTSLEVAAQYKLTKEFRMIAMYTMADQDLSGVTTDTADSVALEGQYRFNDSLRTYASYKLDNLTGGDDELVAGLRYNF</sequence>
<dbReference type="OrthoDB" id="8173690at2"/>
<evidence type="ECO:0000259" key="6">
    <source>
        <dbReference type="Pfam" id="PF13609"/>
    </source>
</evidence>
<dbReference type="Gene3D" id="2.40.160.10">
    <property type="entry name" value="Porin"/>
    <property type="match status" value="1"/>
</dbReference>
<dbReference type="STRING" id="357804.Ping_3613"/>
<dbReference type="GO" id="GO:0034220">
    <property type="term" value="P:monoatomic ion transmembrane transport"/>
    <property type="evidence" value="ECO:0007669"/>
    <property type="project" value="InterPro"/>
</dbReference>
<evidence type="ECO:0000256" key="3">
    <source>
        <dbReference type="ARBA" id="ARBA00022729"/>
    </source>
</evidence>
<dbReference type="InterPro" id="IPR023614">
    <property type="entry name" value="Porin_dom_sf"/>
</dbReference>
<dbReference type="RefSeq" id="WP_011771844.1">
    <property type="nucleotide sequence ID" value="NC_008709.1"/>
</dbReference>
<proteinExistence type="inferred from homology"/>
<dbReference type="InterPro" id="IPR033900">
    <property type="entry name" value="Gram_neg_porin_domain"/>
</dbReference>
<comment type="similarity">
    <text evidence="2">Belongs to the Gram-negative porin family.</text>
</comment>
<dbReference type="SUPFAM" id="SSF56935">
    <property type="entry name" value="Porins"/>
    <property type="match status" value="1"/>
</dbReference>
<evidence type="ECO:0000313" key="7">
    <source>
        <dbReference type="EMBL" id="ABM05296.1"/>
    </source>
</evidence>
<dbReference type="GO" id="GO:0015288">
    <property type="term" value="F:porin activity"/>
    <property type="evidence" value="ECO:0007669"/>
    <property type="project" value="InterPro"/>
</dbReference>
<evidence type="ECO:0000256" key="4">
    <source>
        <dbReference type="ARBA" id="ARBA00023136"/>
    </source>
</evidence>
<dbReference type="KEGG" id="pin:Ping_3613"/>
<dbReference type="eggNOG" id="COG3203">
    <property type="taxonomic scope" value="Bacteria"/>
</dbReference>
<keyword evidence="3 5" id="KW-0732">Signal</keyword>
<gene>
    <name evidence="7" type="ordered locus">Ping_3613</name>
</gene>
<dbReference type="InterPro" id="IPR050298">
    <property type="entry name" value="Gram-neg_bact_OMP"/>
</dbReference>
<dbReference type="InterPro" id="IPR001897">
    <property type="entry name" value="Porin_gammaproteobac"/>
</dbReference>
<dbReference type="CDD" id="cd00342">
    <property type="entry name" value="gram_neg_porins"/>
    <property type="match status" value="1"/>
</dbReference>
<dbReference type="GO" id="GO:0009279">
    <property type="term" value="C:cell outer membrane"/>
    <property type="evidence" value="ECO:0007669"/>
    <property type="project" value="UniProtKB-SubCell"/>
</dbReference>
<dbReference type="HOGENOM" id="CLU_058202_1_2_6"/>
<evidence type="ECO:0000256" key="2">
    <source>
        <dbReference type="ARBA" id="ARBA00007539"/>
    </source>
</evidence>
<comment type="subcellular location">
    <subcellularLocation>
        <location evidence="1">Cell outer membrane</location>
        <topology evidence="1">Multi-pass membrane protein</topology>
    </subcellularLocation>
</comment>
<name>A1T0N1_PSYIN</name>
<accession>A1T0N1</accession>
<keyword evidence="4" id="KW-0472">Membrane</keyword>
<dbReference type="PRINTS" id="PR00183">
    <property type="entry name" value="ECOLIPORIN"/>
</dbReference>
<dbReference type="Proteomes" id="UP000000639">
    <property type="component" value="Chromosome"/>
</dbReference>
<protein>
    <submittedName>
        <fullName evidence="7">Porin, Gram-negative type</fullName>
    </submittedName>
</protein>
<organism evidence="7 8">
    <name type="scientific">Psychromonas ingrahamii (strain DSM 17664 / CCUG 51855 / 37)</name>
    <dbReference type="NCBI Taxonomy" id="357804"/>
    <lineage>
        <taxon>Bacteria</taxon>
        <taxon>Pseudomonadati</taxon>
        <taxon>Pseudomonadota</taxon>
        <taxon>Gammaproteobacteria</taxon>
        <taxon>Alteromonadales</taxon>
        <taxon>Psychromonadaceae</taxon>
        <taxon>Psychromonas</taxon>
    </lineage>
</organism>
<dbReference type="PANTHER" id="PTHR34501:SF2">
    <property type="entry name" value="OUTER MEMBRANE PORIN F-RELATED"/>
    <property type="match status" value="1"/>
</dbReference>
<feature type="chain" id="PRO_5002638088" evidence="5">
    <location>
        <begin position="22"/>
        <end position="310"/>
    </location>
</feature>
<evidence type="ECO:0000256" key="5">
    <source>
        <dbReference type="SAM" id="SignalP"/>
    </source>
</evidence>
<evidence type="ECO:0000256" key="1">
    <source>
        <dbReference type="ARBA" id="ARBA00004571"/>
    </source>
</evidence>
<dbReference type="EMBL" id="CP000510">
    <property type="protein sequence ID" value="ABM05296.1"/>
    <property type="molecule type" value="Genomic_DNA"/>
</dbReference>
<evidence type="ECO:0000313" key="8">
    <source>
        <dbReference type="Proteomes" id="UP000000639"/>
    </source>
</evidence>
<dbReference type="PANTHER" id="PTHR34501">
    <property type="entry name" value="PROTEIN YDDL-RELATED"/>
    <property type="match status" value="1"/>
</dbReference>
<reference evidence="7 8" key="1">
    <citation type="submission" date="2007-01" db="EMBL/GenBank/DDBJ databases">
        <title>Complete sequence of Psychromonas ingrahamii 37.</title>
        <authorList>
            <consortium name="US DOE Joint Genome Institute"/>
            <person name="Copeland A."/>
            <person name="Lucas S."/>
            <person name="Lapidus A."/>
            <person name="Barry K."/>
            <person name="Detter J.C."/>
            <person name="Glavina del Rio T."/>
            <person name="Hammon N."/>
            <person name="Israni S."/>
            <person name="Dalin E."/>
            <person name="Tice H."/>
            <person name="Pitluck S."/>
            <person name="Thompson L.S."/>
            <person name="Brettin T."/>
            <person name="Bruce D."/>
            <person name="Han C."/>
            <person name="Tapia R."/>
            <person name="Schmutz J."/>
            <person name="Larimer F."/>
            <person name="Land M."/>
            <person name="Hauser L."/>
            <person name="Kyrpides N."/>
            <person name="Ivanova N."/>
            <person name="Staley J."/>
            <person name="Richardson P."/>
        </authorList>
    </citation>
    <scope>NUCLEOTIDE SEQUENCE [LARGE SCALE GENOMIC DNA]</scope>
    <source>
        <strain evidence="7 8">37</strain>
    </source>
</reference>
<feature type="domain" description="Porin" evidence="6">
    <location>
        <begin position="8"/>
        <end position="294"/>
    </location>
</feature>
<feature type="signal peptide" evidence="5">
    <location>
        <begin position="1"/>
        <end position="21"/>
    </location>
</feature>
<keyword evidence="8" id="KW-1185">Reference proteome</keyword>
<dbReference type="AlphaFoldDB" id="A1T0N1"/>